<dbReference type="GO" id="GO:0001725">
    <property type="term" value="C:stress fiber"/>
    <property type="evidence" value="ECO:0007669"/>
    <property type="project" value="TreeGrafter"/>
</dbReference>
<gene>
    <name evidence="7" type="ORF">MKZ38_006465</name>
</gene>
<protein>
    <submittedName>
        <fullName evidence="7">LIM domain-containing protein</fullName>
    </submittedName>
</protein>
<dbReference type="CDD" id="cd08368">
    <property type="entry name" value="LIM"/>
    <property type="match status" value="2"/>
</dbReference>
<dbReference type="GO" id="GO:0003779">
    <property type="term" value="F:actin binding"/>
    <property type="evidence" value="ECO:0007669"/>
    <property type="project" value="TreeGrafter"/>
</dbReference>
<keyword evidence="3 4" id="KW-0440">LIM domain</keyword>
<feature type="domain" description="LIM zinc-binding" evidence="6">
    <location>
        <begin position="834"/>
        <end position="894"/>
    </location>
</feature>
<comment type="caution">
    <text evidence="7">The sequence shown here is derived from an EMBL/GenBank/DDBJ whole genome shotgun (WGS) entry which is preliminary data.</text>
</comment>
<dbReference type="GO" id="GO:0030695">
    <property type="term" value="F:GTPase regulator activity"/>
    <property type="evidence" value="ECO:0007669"/>
    <property type="project" value="UniProtKB-ARBA"/>
</dbReference>
<feature type="region of interest" description="Disordered" evidence="5">
    <location>
        <begin position="1"/>
        <end position="135"/>
    </location>
</feature>
<evidence type="ECO:0000256" key="1">
    <source>
        <dbReference type="ARBA" id="ARBA00022723"/>
    </source>
</evidence>
<dbReference type="GO" id="GO:0051371">
    <property type="term" value="F:muscle alpha-actinin binding"/>
    <property type="evidence" value="ECO:0007669"/>
    <property type="project" value="TreeGrafter"/>
</dbReference>
<dbReference type="Pfam" id="PF00412">
    <property type="entry name" value="LIM"/>
    <property type="match status" value="3"/>
</dbReference>
<feature type="domain" description="LIM zinc-binding" evidence="6">
    <location>
        <begin position="738"/>
        <end position="800"/>
    </location>
</feature>
<dbReference type="FunFam" id="2.10.110.10:FF:000077">
    <property type="entry name" value="LIM domain protein"/>
    <property type="match status" value="1"/>
</dbReference>
<evidence type="ECO:0000313" key="8">
    <source>
        <dbReference type="Proteomes" id="UP001201980"/>
    </source>
</evidence>
<reference evidence="7" key="1">
    <citation type="submission" date="2022-07" db="EMBL/GenBank/DDBJ databases">
        <title>Draft genome sequence of Zalerion maritima ATCC 34329, a (micro)plastics degrading marine fungus.</title>
        <authorList>
            <person name="Paco A."/>
            <person name="Goncalves M.F.M."/>
            <person name="Rocha-Santos T.A.P."/>
            <person name="Alves A."/>
        </authorList>
    </citation>
    <scope>NUCLEOTIDE SEQUENCE</scope>
    <source>
        <strain evidence="7">ATCC 34329</strain>
    </source>
</reference>
<name>A0AAD5S3H7_9PEZI</name>
<feature type="compositionally biased region" description="Polar residues" evidence="5">
    <location>
        <begin position="504"/>
        <end position="529"/>
    </location>
</feature>
<proteinExistence type="predicted"/>
<feature type="compositionally biased region" description="Polar residues" evidence="5">
    <location>
        <begin position="21"/>
        <end position="30"/>
    </location>
</feature>
<evidence type="ECO:0000313" key="7">
    <source>
        <dbReference type="EMBL" id="KAJ2905072.1"/>
    </source>
</evidence>
<sequence>MVVKAQSKEPKARKVTPPSPSYMSSDQFASYLTELRKNRVARPGGARPYPGSISSRHSTVPAGPAGSASLATTARPEEEPEASSSSGHQRTTSDESKLPSAPYRFAARSMSSRHSATPAHQAAGHDYFPADQTPPIDLGNVVPSATYIERGQRWMEKEEALSLRQALEDLDMSKKADSNNKTPARDEDEARIHEAALDEAAELVWQHQNDYKPPAPGTPYKYKHHLRKNSYAHARTASIGPNSGDVVSTGLGRDFPRSVSGSSSGSDQRVSFEHPTRSSLDSNGSRKPRAPTSNIVSTKNRRRSSMKRNISGEVERPFSGDQIWEEPDGQSSENTSKRSKFNKSRPSLESKGQGPVLQDAPRNPLNRPGGTATDQAEAPAASGTGSTRRPLPWLANRNKRLEKTEIHRNPPSQSRNPGYTKNTPVDRISLEEEGSTAKNNGMEVRGEDIIQATSMRLKDRSAKLPTPTAVSDSPGRPIVSFDAKWKGPEEDADVKIEKEKAARNGSSSFSQQKQHPTNAPSIQVAQSNKAVGRAPASPSPQLPFIRVACDSSTRDADTGKTFGAGESGPGSIARRGIFSRGPSSAPFSTPIASSHAPSTSATIPKINLPPADEESSKTHISPPPPIPTIVTPDDYQEGSNDMHSCQSSSWQDTRPLPQTSISTENDGASNAPAAPPIPVMAAPDDGHDGDSNNRNSKPSLRSSRPLPTPTKRGSPAGLHRHRGHWSPAAARNNPCATATCHECQLPIEGRFVALSGVGERFHPQCFRCYSCGTGLEALEISPEPDERRAERLERIRRRARGEVLAEEEGNTAAEDGDERLRFFCHLDWHELYAPRCKHCTTPILGEHIVALGEHWHYGHFFCAECGDPFEQGMTHIEKDGYAWCINCQTKRTERRAPKCKKCKKAVIGQYVRAMGGEWHDECFRCATCHGGFDDGQIFPKKLEVNGDILAVCTKCRQLELRA</sequence>
<keyword evidence="8" id="KW-1185">Reference proteome</keyword>
<dbReference type="PANTHER" id="PTHR24214:SF38">
    <property type="entry name" value="PDZ AND LIM DOMAIN PROTEIN ZASP-RELATED"/>
    <property type="match status" value="1"/>
</dbReference>
<dbReference type="EMBL" id="JAKWBI020000039">
    <property type="protein sequence ID" value="KAJ2905072.1"/>
    <property type="molecule type" value="Genomic_DNA"/>
</dbReference>
<evidence type="ECO:0000256" key="2">
    <source>
        <dbReference type="ARBA" id="ARBA00022833"/>
    </source>
</evidence>
<keyword evidence="2 4" id="KW-0862">Zinc</keyword>
<dbReference type="PROSITE" id="PS00478">
    <property type="entry name" value="LIM_DOMAIN_1"/>
    <property type="match status" value="2"/>
</dbReference>
<dbReference type="GO" id="GO:0030036">
    <property type="term" value="P:actin cytoskeleton organization"/>
    <property type="evidence" value="ECO:0007669"/>
    <property type="project" value="TreeGrafter"/>
</dbReference>
<feature type="compositionally biased region" description="Basic and acidic residues" evidence="5">
    <location>
        <begin position="399"/>
        <end position="408"/>
    </location>
</feature>
<dbReference type="Proteomes" id="UP001201980">
    <property type="component" value="Unassembled WGS sequence"/>
</dbReference>
<feature type="compositionally biased region" description="Basic and acidic residues" evidence="5">
    <location>
        <begin position="483"/>
        <end position="502"/>
    </location>
</feature>
<evidence type="ECO:0000259" key="6">
    <source>
        <dbReference type="PROSITE" id="PS50023"/>
    </source>
</evidence>
<feature type="domain" description="LIM zinc-binding" evidence="6">
    <location>
        <begin position="897"/>
        <end position="962"/>
    </location>
</feature>
<feature type="compositionally biased region" description="Polar residues" evidence="5">
    <location>
        <begin position="637"/>
        <end position="668"/>
    </location>
</feature>
<dbReference type="SUPFAM" id="SSF57716">
    <property type="entry name" value="Glucocorticoid receptor-like (DNA-binding domain)"/>
    <property type="match status" value="2"/>
</dbReference>
<feature type="compositionally biased region" description="Low complexity" evidence="5">
    <location>
        <begin position="692"/>
        <end position="705"/>
    </location>
</feature>
<dbReference type="InterPro" id="IPR050604">
    <property type="entry name" value="PDZ-LIM_domain"/>
</dbReference>
<evidence type="ECO:0000256" key="3">
    <source>
        <dbReference type="ARBA" id="ARBA00023038"/>
    </source>
</evidence>
<organism evidence="7 8">
    <name type="scientific">Zalerion maritima</name>
    <dbReference type="NCBI Taxonomy" id="339359"/>
    <lineage>
        <taxon>Eukaryota</taxon>
        <taxon>Fungi</taxon>
        <taxon>Dikarya</taxon>
        <taxon>Ascomycota</taxon>
        <taxon>Pezizomycotina</taxon>
        <taxon>Sordariomycetes</taxon>
        <taxon>Lulworthiomycetidae</taxon>
        <taxon>Lulworthiales</taxon>
        <taxon>Lulworthiaceae</taxon>
        <taxon>Zalerion</taxon>
    </lineage>
</organism>
<feature type="region of interest" description="Disordered" evidence="5">
    <location>
        <begin position="234"/>
        <end position="725"/>
    </location>
</feature>
<evidence type="ECO:0000256" key="4">
    <source>
        <dbReference type="PROSITE-ProRule" id="PRU00125"/>
    </source>
</evidence>
<dbReference type="GO" id="GO:0031941">
    <property type="term" value="C:filamentous actin"/>
    <property type="evidence" value="ECO:0007669"/>
    <property type="project" value="TreeGrafter"/>
</dbReference>
<keyword evidence="1 4" id="KW-0479">Metal-binding</keyword>
<feature type="compositionally biased region" description="Basic and acidic residues" evidence="5">
    <location>
        <begin position="1"/>
        <end position="12"/>
    </location>
</feature>
<accession>A0AAD5S3H7</accession>
<dbReference type="Gene3D" id="2.10.110.10">
    <property type="entry name" value="Cysteine Rich Protein"/>
    <property type="match status" value="3"/>
</dbReference>
<feature type="compositionally biased region" description="Polar residues" evidence="5">
    <location>
        <begin position="277"/>
        <end position="298"/>
    </location>
</feature>
<dbReference type="GO" id="GO:0046872">
    <property type="term" value="F:metal ion binding"/>
    <property type="evidence" value="ECO:0007669"/>
    <property type="project" value="UniProtKB-KW"/>
</dbReference>
<dbReference type="InterPro" id="IPR001781">
    <property type="entry name" value="Znf_LIM"/>
</dbReference>
<evidence type="ECO:0000256" key="5">
    <source>
        <dbReference type="SAM" id="MobiDB-lite"/>
    </source>
</evidence>
<feature type="compositionally biased region" description="Polar residues" evidence="5">
    <location>
        <begin position="410"/>
        <end position="423"/>
    </location>
</feature>
<dbReference type="SMART" id="SM00132">
    <property type="entry name" value="LIM"/>
    <property type="match status" value="3"/>
</dbReference>
<dbReference type="PANTHER" id="PTHR24214">
    <property type="entry name" value="PDZ AND LIM DOMAIN PROTEIN ZASP"/>
    <property type="match status" value="1"/>
</dbReference>
<feature type="compositionally biased region" description="Low complexity" evidence="5">
    <location>
        <begin position="257"/>
        <end position="269"/>
    </location>
</feature>
<dbReference type="AlphaFoldDB" id="A0AAD5S3H7"/>
<dbReference type="PROSITE" id="PS50023">
    <property type="entry name" value="LIM_DOMAIN_2"/>
    <property type="match status" value="3"/>
</dbReference>
<feature type="compositionally biased region" description="Polar residues" evidence="5">
    <location>
        <begin position="581"/>
        <end position="602"/>
    </location>
</feature>